<evidence type="ECO:0000259" key="2">
    <source>
        <dbReference type="SMART" id="SM00226"/>
    </source>
</evidence>
<dbReference type="RefSeq" id="WP_342714025.1">
    <property type="nucleotide sequence ID" value="NZ_FOYT01000002.1"/>
</dbReference>
<keyword evidence="1" id="KW-0059">Arsenical resistance</keyword>
<sequence>MATKETLRVDFLCVENAGRSQMAAAFAEREGSERGLEDVVEVHSAGTRPADEVHESVVEAMDEVGIDISDREPKWVVVEDLEHSHFVITMGCTINEFHPSTYGVEHREWGLRDPEGEDFETVREIRDELDRRVTELFDEIEDVARDLETKRSLSERVTETIKNALSF</sequence>
<gene>
    <name evidence="3" type="ORF">SAMN04487947_2659</name>
</gene>
<feature type="domain" description="Phosphotyrosine protein phosphatase I" evidence="2">
    <location>
        <begin position="7"/>
        <end position="139"/>
    </location>
</feature>
<dbReference type="Gene3D" id="3.40.50.2300">
    <property type="match status" value="1"/>
</dbReference>
<organism evidence="3 4">
    <name type="scientific">Halogeometricum rufum</name>
    <dbReference type="NCBI Taxonomy" id="553469"/>
    <lineage>
        <taxon>Archaea</taxon>
        <taxon>Methanobacteriati</taxon>
        <taxon>Methanobacteriota</taxon>
        <taxon>Stenosarchaea group</taxon>
        <taxon>Halobacteria</taxon>
        <taxon>Halobacteriales</taxon>
        <taxon>Haloferacaceae</taxon>
        <taxon>Halogeometricum</taxon>
    </lineage>
</organism>
<dbReference type="PANTHER" id="PTHR43428">
    <property type="entry name" value="ARSENATE REDUCTASE"/>
    <property type="match status" value="1"/>
</dbReference>
<dbReference type="AlphaFoldDB" id="A0A1I6HYN3"/>
<dbReference type="STRING" id="553469.SAMN04487947_2659"/>
<dbReference type="SMART" id="SM00226">
    <property type="entry name" value="LMWPc"/>
    <property type="match status" value="1"/>
</dbReference>
<protein>
    <submittedName>
        <fullName evidence="3">Arsenate reductase</fullName>
    </submittedName>
</protein>
<evidence type="ECO:0000313" key="3">
    <source>
        <dbReference type="EMBL" id="SFR59553.1"/>
    </source>
</evidence>
<evidence type="ECO:0000256" key="1">
    <source>
        <dbReference type="ARBA" id="ARBA00022849"/>
    </source>
</evidence>
<dbReference type="InterPro" id="IPR036196">
    <property type="entry name" value="Ptyr_pPase_sf"/>
</dbReference>
<accession>A0A1I6HYN3</accession>
<dbReference type="EMBL" id="FOYT01000002">
    <property type="protein sequence ID" value="SFR59553.1"/>
    <property type="molecule type" value="Genomic_DNA"/>
</dbReference>
<proteinExistence type="predicted"/>
<keyword evidence="4" id="KW-1185">Reference proteome</keyword>
<dbReference type="PANTHER" id="PTHR43428:SF1">
    <property type="entry name" value="ARSENATE REDUCTASE"/>
    <property type="match status" value="1"/>
</dbReference>
<dbReference type="Proteomes" id="UP000198531">
    <property type="component" value="Unassembled WGS sequence"/>
</dbReference>
<dbReference type="SUPFAM" id="SSF52788">
    <property type="entry name" value="Phosphotyrosine protein phosphatases I"/>
    <property type="match status" value="1"/>
</dbReference>
<name>A0A1I6HYN3_9EURY</name>
<dbReference type="InterPro" id="IPR023485">
    <property type="entry name" value="Ptyr_pPase"/>
</dbReference>
<reference evidence="4" key="1">
    <citation type="submission" date="2016-10" db="EMBL/GenBank/DDBJ databases">
        <authorList>
            <person name="Varghese N."/>
            <person name="Submissions S."/>
        </authorList>
    </citation>
    <scope>NUCLEOTIDE SEQUENCE [LARGE SCALE GENOMIC DNA]</scope>
    <source>
        <strain evidence="4">CGMCC 1.7736</strain>
    </source>
</reference>
<evidence type="ECO:0000313" key="4">
    <source>
        <dbReference type="Proteomes" id="UP000198531"/>
    </source>
</evidence>
<dbReference type="Pfam" id="PF01451">
    <property type="entry name" value="LMWPc"/>
    <property type="match status" value="1"/>
</dbReference>
<dbReference type="GO" id="GO:0046685">
    <property type="term" value="P:response to arsenic-containing substance"/>
    <property type="evidence" value="ECO:0007669"/>
    <property type="project" value="UniProtKB-KW"/>
</dbReference>